<dbReference type="Pfam" id="PF00078">
    <property type="entry name" value="RVT_1"/>
    <property type="match status" value="1"/>
</dbReference>
<gene>
    <name evidence="3" type="ORF">MEDL_17349</name>
</gene>
<dbReference type="Proteomes" id="UP000683360">
    <property type="component" value="Unassembled WGS sequence"/>
</dbReference>
<feature type="compositionally biased region" description="Polar residues" evidence="1">
    <location>
        <begin position="34"/>
        <end position="46"/>
    </location>
</feature>
<keyword evidence="4" id="KW-1185">Reference proteome</keyword>
<protein>
    <recommendedName>
        <fullName evidence="2">Reverse transcriptase domain-containing protein</fullName>
    </recommendedName>
</protein>
<organism evidence="3 4">
    <name type="scientific">Mytilus edulis</name>
    <name type="common">Blue mussel</name>
    <dbReference type="NCBI Taxonomy" id="6550"/>
    <lineage>
        <taxon>Eukaryota</taxon>
        <taxon>Metazoa</taxon>
        <taxon>Spiralia</taxon>
        <taxon>Lophotrochozoa</taxon>
        <taxon>Mollusca</taxon>
        <taxon>Bivalvia</taxon>
        <taxon>Autobranchia</taxon>
        <taxon>Pteriomorphia</taxon>
        <taxon>Mytilida</taxon>
        <taxon>Mytiloidea</taxon>
        <taxon>Mytilidae</taxon>
        <taxon>Mytilinae</taxon>
        <taxon>Mytilus</taxon>
    </lineage>
</organism>
<feature type="region of interest" description="Disordered" evidence="1">
    <location>
        <begin position="1"/>
        <end position="54"/>
    </location>
</feature>
<dbReference type="AlphaFoldDB" id="A0A8S3RCI2"/>
<comment type="caution">
    <text evidence="3">The sequence shown here is derived from an EMBL/GenBank/DDBJ whole genome shotgun (WGS) entry which is preliminary data.</text>
</comment>
<dbReference type="OrthoDB" id="6146636at2759"/>
<reference evidence="3" key="1">
    <citation type="submission" date="2021-03" db="EMBL/GenBank/DDBJ databases">
        <authorList>
            <person name="Bekaert M."/>
        </authorList>
    </citation>
    <scope>NUCLEOTIDE SEQUENCE</scope>
</reference>
<evidence type="ECO:0000313" key="4">
    <source>
        <dbReference type="Proteomes" id="UP000683360"/>
    </source>
</evidence>
<evidence type="ECO:0000256" key="1">
    <source>
        <dbReference type="SAM" id="MobiDB-lite"/>
    </source>
</evidence>
<dbReference type="PANTHER" id="PTHR47027:SF20">
    <property type="entry name" value="REVERSE TRANSCRIPTASE-LIKE PROTEIN WITH RNA-DIRECTED DNA POLYMERASE DOMAIN"/>
    <property type="match status" value="1"/>
</dbReference>
<name>A0A8S3RCI2_MYTED</name>
<accession>A0A8S3RCI2</accession>
<dbReference type="SUPFAM" id="SSF56672">
    <property type="entry name" value="DNA/RNA polymerases"/>
    <property type="match status" value="1"/>
</dbReference>
<feature type="compositionally biased region" description="Basic residues" evidence="1">
    <location>
        <begin position="1"/>
        <end position="15"/>
    </location>
</feature>
<sequence>MRKKQTPGRKRKRSSRTVSDTEQELVPLSKRADTNSSPVSPPTTMENKADSQKKRSVNEIYDLLVKVSENQNTLKQSLEQRITDLEIGLRNDITIKMRTLKEEIDLEFTNVDNKIESLKHKIETLENSQANTQVPQAVNTEITTHSKLVLKNEQQNDLVFREDGTVTYDTNEILERWRSEYSKPFSAEITEVDDLFMSNIEQLNAQMEAEIDNLDLNESKTKVTDATLNDDINIEETKSAMKRLKSGKSGENLAPTLFALFLDDLIPEINALGCGVLLENDFSLSTLLYADDIVFISSSAASLQTQLDTLNNWSRRWRLNVNIDKTKVLHVRKATVARSEFVFKIGDKIFDYTSHYRYLGLTVSETLDYNISVNELITGSSRALGSLVSKYYSTDGFGL</sequence>
<evidence type="ECO:0000313" key="3">
    <source>
        <dbReference type="EMBL" id="CAG2202772.1"/>
    </source>
</evidence>
<dbReference type="InterPro" id="IPR043502">
    <property type="entry name" value="DNA/RNA_pol_sf"/>
</dbReference>
<dbReference type="PANTHER" id="PTHR47027">
    <property type="entry name" value="REVERSE TRANSCRIPTASE DOMAIN-CONTAINING PROTEIN"/>
    <property type="match status" value="1"/>
</dbReference>
<evidence type="ECO:0000259" key="2">
    <source>
        <dbReference type="PROSITE" id="PS50878"/>
    </source>
</evidence>
<feature type="domain" description="Reverse transcriptase" evidence="2">
    <location>
        <begin position="130"/>
        <end position="363"/>
    </location>
</feature>
<proteinExistence type="predicted"/>
<dbReference type="InterPro" id="IPR000477">
    <property type="entry name" value="RT_dom"/>
</dbReference>
<dbReference type="PROSITE" id="PS50878">
    <property type="entry name" value="RT_POL"/>
    <property type="match status" value="1"/>
</dbReference>
<dbReference type="EMBL" id="CAJPWZ010000899">
    <property type="protein sequence ID" value="CAG2202772.1"/>
    <property type="molecule type" value="Genomic_DNA"/>
</dbReference>